<feature type="transmembrane region" description="Helical" evidence="4">
    <location>
        <begin position="115"/>
        <end position="138"/>
    </location>
</feature>
<keyword evidence="4" id="KW-1133">Transmembrane helix</keyword>
<sequence>MEMSLKKTHDANTENDGFEDASLLISQSANGRRHNEQEIAPLLTFYSRNSMSEPLLSDEDEEGITDGLKSTSSPLTFKSRCGAVQSCFGTDAHYYQNEKGERRAICYCFSRRKTCLLMCILSILMVLLSFFILSLVYFSPVSLPIDFVDKSLTHTPRLLTLNIFMRPPGIKNNDNDYKNMRLKYIIHNILPFYDIIAIQEAFAFANRRIDQLRIAAFKQGFHYQVSSPRHYPWDLAGDGGLLILSRFPIIKSDIIEFPRGVHSDWLSYKGALHALVQLNETSIHVYTTHTQASYDNGGKLNFDDTKVRLSQFALVHDFIFQTAKNDNHSILLMGDLNVDAAVHDGSPIDATSVNSSLPYTMMMDVLKGKGTDLNLITNTSSNQKQIQYESTWLLTNLTDVVYDTFGYHPVTFGDYRRLDNGTLIPSETILTSHNQLLTVQSIDRILWSDNRDHNTTSIRPCNVTIEPFFVDKSLLLPFTQVSDHYGLSASLCRN</sequence>
<accession>A0A1C7N9X8</accession>
<evidence type="ECO:0000256" key="1">
    <source>
        <dbReference type="ARBA" id="ARBA00006335"/>
    </source>
</evidence>
<dbReference type="SUPFAM" id="SSF56219">
    <property type="entry name" value="DNase I-like"/>
    <property type="match status" value="1"/>
</dbReference>
<evidence type="ECO:0000256" key="3">
    <source>
        <dbReference type="ARBA" id="ARBA00022801"/>
    </source>
</evidence>
<dbReference type="Pfam" id="PF03372">
    <property type="entry name" value="Exo_endo_phos"/>
    <property type="match status" value="1"/>
</dbReference>
<evidence type="ECO:0000313" key="6">
    <source>
        <dbReference type="EMBL" id="OBZ85932.1"/>
    </source>
</evidence>
<evidence type="ECO:0000313" key="7">
    <source>
        <dbReference type="Proteomes" id="UP000093000"/>
    </source>
</evidence>
<organism evidence="6 7">
    <name type="scientific">Choanephora cucurbitarum</name>
    <dbReference type="NCBI Taxonomy" id="101091"/>
    <lineage>
        <taxon>Eukaryota</taxon>
        <taxon>Fungi</taxon>
        <taxon>Fungi incertae sedis</taxon>
        <taxon>Mucoromycota</taxon>
        <taxon>Mucoromycotina</taxon>
        <taxon>Mucoromycetes</taxon>
        <taxon>Mucorales</taxon>
        <taxon>Mucorineae</taxon>
        <taxon>Choanephoraceae</taxon>
        <taxon>Choanephoroideae</taxon>
        <taxon>Choanephora</taxon>
    </lineage>
</organism>
<dbReference type="InterPro" id="IPR005135">
    <property type="entry name" value="Endo/exonuclease/phosphatase"/>
</dbReference>
<keyword evidence="7" id="KW-1185">Reference proteome</keyword>
<dbReference type="Gene3D" id="3.60.10.10">
    <property type="entry name" value="Endonuclease/exonuclease/phosphatase"/>
    <property type="match status" value="1"/>
</dbReference>
<gene>
    <name evidence="6" type="ORF">A0J61_06016</name>
</gene>
<dbReference type="PANTHER" id="PTHR16320">
    <property type="entry name" value="SPHINGOMYELINASE FAMILY MEMBER"/>
    <property type="match status" value="1"/>
</dbReference>
<dbReference type="PANTHER" id="PTHR16320:SF1">
    <property type="entry name" value="SPHINGOMYELINASE DDB_G0288017"/>
    <property type="match status" value="1"/>
</dbReference>
<feature type="domain" description="Endonuclease/exonuclease/phosphatase" evidence="5">
    <location>
        <begin position="160"/>
        <end position="484"/>
    </location>
</feature>
<keyword evidence="4" id="KW-0812">Transmembrane</keyword>
<evidence type="ECO:0000256" key="4">
    <source>
        <dbReference type="SAM" id="Phobius"/>
    </source>
</evidence>
<dbReference type="AlphaFoldDB" id="A0A1C7N9X8"/>
<dbReference type="InParanoid" id="A0A1C7N9X8"/>
<evidence type="ECO:0000256" key="2">
    <source>
        <dbReference type="ARBA" id="ARBA00012369"/>
    </source>
</evidence>
<dbReference type="InterPro" id="IPR038772">
    <property type="entry name" value="Sph/SMPD2-like"/>
</dbReference>
<keyword evidence="4" id="KW-0472">Membrane</keyword>
<name>A0A1C7N9X8_9FUNG</name>
<reference evidence="6 7" key="1">
    <citation type="submission" date="2016-03" db="EMBL/GenBank/DDBJ databases">
        <title>Choanephora cucurbitarum.</title>
        <authorList>
            <person name="Min B."/>
            <person name="Park H."/>
            <person name="Park J.-H."/>
            <person name="Shin H.-D."/>
            <person name="Choi I.-G."/>
        </authorList>
    </citation>
    <scope>NUCLEOTIDE SEQUENCE [LARGE SCALE GENOMIC DNA]</scope>
    <source>
        <strain evidence="6 7">KUS-F28377</strain>
    </source>
</reference>
<dbReference type="GO" id="GO:0005576">
    <property type="term" value="C:extracellular region"/>
    <property type="evidence" value="ECO:0007669"/>
    <property type="project" value="InterPro"/>
</dbReference>
<dbReference type="InterPro" id="IPR017766">
    <property type="entry name" value="Sphingomyelinase/PLipase_C"/>
</dbReference>
<keyword evidence="3" id="KW-0378">Hydrolase</keyword>
<protein>
    <recommendedName>
        <fullName evidence="2">sphingomyelin phosphodiesterase</fullName>
        <ecNumber evidence="2">3.1.4.12</ecNumber>
    </recommendedName>
</protein>
<comment type="similarity">
    <text evidence="1">Belongs to the neutral sphingomyelinase family.</text>
</comment>
<comment type="caution">
    <text evidence="6">The sequence shown here is derived from an EMBL/GenBank/DDBJ whole genome shotgun (WGS) entry which is preliminary data.</text>
</comment>
<evidence type="ECO:0000259" key="5">
    <source>
        <dbReference type="Pfam" id="PF03372"/>
    </source>
</evidence>
<proteinExistence type="inferred from homology"/>
<dbReference type="GO" id="GO:0004767">
    <property type="term" value="F:sphingomyelin phosphodiesterase activity"/>
    <property type="evidence" value="ECO:0007669"/>
    <property type="project" value="UniProtKB-EC"/>
</dbReference>
<dbReference type="GO" id="GO:0005737">
    <property type="term" value="C:cytoplasm"/>
    <property type="evidence" value="ECO:0007669"/>
    <property type="project" value="TreeGrafter"/>
</dbReference>
<dbReference type="EMBL" id="LUGH01000344">
    <property type="protein sequence ID" value="OBZ85932.1"/>
    <property type="molecule type" value="Genomic_DNA"/>
</dbReference>
<dbReference type="CDD" id="cd09078">
    <property type="entry name" value="nSMase"/>
    <property type="match status" value="1"/>
</dbReference>
<dbReference type="EC" id="3.1.4.12" evidence="2"/>
<dbReference type="OrthoDB" id="40902at2759"/>
<dbReference type="STRING" id="101091.A0A1C7N9X8"/>
<dbReference type="InterPro" id="IPR036691">
    <property type="entry name" value="Endo/exonu/phosph_ase_sf"/>
</dbReference>
<dbReference type="Proteomes" id="UP000093000">
    <property type="component" value="Unassembled WGS sequence"/>
</dbReference>